<evidence type="ECO:0008006" key="4">
    <source>
        <dbReference type="Google" id="ProtNLM"/>
    </source>
</evidence>
<accession>A0ABX8EHN2</accession>
<name>A0ABX8EHN2_9ACTN</name>
<protein>
    <recommendedName>
        <fullName evidence="4">DUF1499 domain-containing protein</fullName>
    </recommendedName>
</protein>
<organism evidence="2 3">
    <name type="scientific">Nocardioides aquaticus</name>
    <dbReference type="NCBI Taxonomy" id="160826"/>
    <lineage>
        <taxon>Bacteria</taxon>
        <taxon>Bacillati</taxon>
        <taxon>Actinomycetota</taxon>
        <taxon>Actinomycetes</taxon>
        <taxon>Propionibacteriales</taxon>
        <taxon>Nocardioidaceae</taxon>
        <taxon>Nocardioides</taxon>
    </lineage>
</organism>
<dbReference type="Proteomes" id="UP000679307">
    <property type="component" value="Chromosome"/>
</dbReference>
<keyword evidence="3" id="KW-1185">Reference proteome</keyword>
<feature type="compositionally biased region" description="Basic and acidic residues" evidence="1">
    <location>
        <begin position="86"/>
        <end position="100"/>
    </location>
</feature>
<proteinExistence type="predicted"/>
<dbReference type="EMBL" id="CP075371">
    <property type="protein sequence ID" value="QVT79841.1"/>
    <property type="molecule type" value="Genomic_DNA"/>
</dbReference>
<gene>
    <name evidence="2" type="ORF">ENKNEFLB_02231</name>
</gene>
<sequence length="107" mass="11541">MDSSATTTFEIAARPEAVAAGVHQVVAENKHRPGDQTPDGRTISFVTRKTMLSWELDARVRVTPTAAGSRVELTVDTLPGRRKALLDGKKNARSAEKLAEQIRSATA</sequence>
<dbReference type="RefSeq" id="WP_214055488.1">
    <property type="nucleotide sequence ID" value="NZ_BAAAHS010000054.1"/>
</dbReference>
<evidence type="ECO:0000256" key="1">
    <source>
        <dbReference type="SAM" id="MobiDB-lite"/>
    </source>
</evidence>
<feature type="region of interest" description="Disordered" evidence="1">
    <location>
        <begin position="86"/>
        <end position="107"/>
    </location>
</feature>
<reference evidence="2 3" key="1">
    <citation type="submission" date="2021-05" db="EMBL/GenBank/DDBJ databases">
        <title>Complete genome of Nocardioides aquaticus KCTC 9944T isolated from meromictic and hypersaline Ekho Lake, Antarctica.</title>
        <authorList>
            <person name="Hwang K."/>
            <person name="Kim K.M."/>
            <person name="Choe H."/>
        </authorList>
    </citation>
    <scope>NUCLEOTIDE SEQUENCE [LARGE SCALE GENOMIC DNA]</scope>
    <source>
        <strain evidence="2 3">KCTC 9944</strain>
    </source>
</reference>
<evidence type="ECO:0000313" key="2">
    <source>
        <dbReference type="EMBL" id="QVT79841.1"/>
    </source>
</evidence>
<evidence type="ECO:0000313" key="3">
    <source>
        <dbReference type="Proteomes" id="UP000679307"/>
    </source>
</evidence>